<proteinExistence type="predicted"/>
<name>A0ABX7AVT1_9BACI</name>
<dbReference type="RefSeq" id="WP_143114643.1">
    <property type="nucleotide sequence ID" value="NZ_CP067341.1"/>
</dbReference>
<evidence type="ECO:0000313" key="1">
    <source>
        <dbReference type="EMBL" id="QQP14071.1"/>
    </source>
</evidence>
<evidence type="ECO:0000313" key="2">
    <source>
        <dbReference type="Proteomes" id="UP000596049"/>
    </source>
</evidence>
<accession>A0ABX7AVT1</accession>
<organism evidence="1 2">
    <name type="scientific">Lysinibacillus agricola</name>
    <dbReference type="NCBI Taxonomy" id="2590012"/>
    <lineage>
        <taxon>Bacteria</taxon>
        <taxon>Bacillati</taxon>
        <taxon>Bacillota</taxon>
        <taxon>Bacilli</taxon>
        <taxon>Bacillales</taxon>
        <taxon>Bacillaceae</taxon>
        <taxon>Lysinibacillus</taxon>
    </lineage>
</organism>
<sequence length="169" mass="19213">MNQKGSNDKELSLVITAFNIGWGIGQNIDEARKKVHIANHEAQQQEKPSFIMTESGQLISPNTEEKVVLQMTEETPELQRLSEKLNISLLLIQKILSVIEKTNTNELSSADIALHLDITIRSSNRILNELESKGVAEFINKKHEKLRGRPKKFIRLTFIKVNRKKIGCN</sequence>
<protein>
    <recommendedName>
        <fullName evidence="3">HTH marR-type domain-containing protein</fullName>
    </recommendedName>
</protein>
<keyword evidence="2" id="KW-1185">Reference proteome</keyword>
<dbReference type="Proteomes" id="UP000596049">
    <property type="component" value="Chromosome"/>
</dbReference>
<gene>
    <name evidence="1" type="ORF">FJQ98_08640</name>
</gene>
<dbReference type="EMBL" id="CP067341">
    <property type="protein sequence ID" value="QQP14071.1"/>
    <property type="molecule type" value="Genomic_DNA"/>
</dbReference>
<evidence type="ECO:0008006" key="3">
    <source>
        <dbReference type="Google" id="ProtNLM"/>
    </source>
</evidence>
<reference evidence="1 2" key="1">
    <citation type="submission" date="2020-01" db="EMBL/GenBank/DDBJ databases">
        <authorList>
            <person name="Liu G."/>
            <person name="Liu B."/>
        </authorList>
    </citation>
    <scope>NUCLEOTIDE SEQUENCE [LARGE SCALE GENOMIC DNA]</scope>
    <source>
        <strain evidence="1 2">FJAT-51161</strain>
    </source>
</reference>